<name>A0ABS2KPV4_9NOCA</name>
<dbReference type="Pfam" id="PF00356">
    <property type="entry name" value="LacI"/>
    <property type="match status" value="1"/>
</dbReference>
<dbReference type="SUPFAM" id="SSF53822">
    <property type="entry name" value="Periplasmic binding protein-like I"/>
    <property type="match status" value="1"/>
</dbReference>
<comment type="caution">
    <text evidence="5">The sequence shown here is derived from an EMBL/GenBank/DDBJ whole genome shotgun (WGS) entry which is preliminary data.</text>
</comment>
<dbReference type="SMART" id="SM00354">
    <property type="entry name" value="HTH_LACI"/>
    <property type="match status" value="1"/>
</dbReference>
<sequence length="337" mass="35404">MTTRRRTARPVTMTDVARAAGVSTALVSIVFRDSPGASDATRARVREVADELGYVRDRRASSLRQSHSRLLGVVFELQQPFHGDLVEHVYAAAARRGYEVALSAVAPSRGETAAIDSLRHDRCEATILLGSRLPEDELAALARTVPTVVVARRVDNPDTVTVRSDDVAGITLAVRHLAELGHRRIAFVDGDGAPGSEDRSAGFLDALSHIDDARAEVVRGGLTEDDGARAVEGLLTAERPPTAVIAFNDRCATGVLAALVAHGLAVPRDMSVIGYDDSRVAGLDHVALTTVSQDAESLAEAAVDAALALTVDDGAPSIVLTPSLVSRSTTGAPRATS</sequence>
<dbReference type="Gene3D" id="3.40.50.2300">
    <property type="match status" value="2"/>
</dbReference>
<reference evidence="5 6" key="1">
    <citation type="submission" date="2021-01" db="EMBL/GenBank/DDBJ databases">
        <title>Genomics of switchgrass bacterial isolates.</title>
        <authorList>
            <person name="Shade A."/>
        </authorList>
    </citation>
    <scope>NUCLEOTIDE SEQUENCE [LARGE SCALE GENOMIC DNA]</scope>
    <source>
        <strain evidence="5 6">PvP111</strain>
    </source>
</reference>
<gene>
    <name evidence="5" type="ORF">JOE42_000580</name>
</gene>
<dbReference type="SUPFAM" id="SSF47413">
    <property type="entry name" value="lambda repressor-like DNA-binding domains"/>
    <property type="match status" value="1"/>
</dbReference>
<keyword evidence="3" id="KW-0804">Transcription</keyword>
<proteinExistence type="predicted"/>
<evidence type="ECO:0000313" key="6">
    <source>
        <dbReference type="Proteomes" id="UP000703038"/>
    </source>
</evidence>
<evidence type="ECO:0000256" key="1">
    <source>
        <dbReference type="ARBA" id="ARBA00023015"/>
    </source>
</evidence>
<dbReference type="CDD" id="cd01392">
    <property type="entry name" value="HTH_LacI"/>
    <property type="match status" value="1"/>
</dbReference>
<dbReference type="PANTHER" id="PTHR30146:SF109">
    <property type="entry name" value="HTH-TYPE TRANSCRIPTIONAL REGULATOR GALS"/>
    <property type="match status" value="1"/>
</dbReference>
<feature type="domain" description="HTH lacI-type" evidence="4">
    <location>
        <begin position="11"/>
        <end position="65"/>
    </location>
</feature>
<dbReference type="Pfam" id="PF13377">
    <property type="entry name" value="Peripla_BP_3"/>
    <property type="match status" value="1"/>
</dbReference>
<dbReference type="EMBL" id="JAFBBK010000001">
    <property type="protein sequence ID" value="MBM7413847.1"/>
    <property type="molecule type" value="Genomic_DNA"/>
</dbReference>
<evidence type="ECO:0000313" key="5">
    <source>
        <dbReference type="EMBL" id="MBM7413847.1"/>
    </source>
</evidence>
<dbReference type="InterPro" id="IPR000843">
    <property type="entry name" value="HTH_LacI"/>
</dbReference>
<evidence type="ECO:0000256" key="2">
    <source>
        <dbReference type="ARBA" id="ARBA00023125"/>
    </source>
</evidence>
<organism evidence="5 6">
    <name type="scientific">Rhodococcoides corynebacterioides</name>
    <dbReference type="NCBI Taxonomy" id="53972"/>
    <lineage>
        <taxon>Bacteria</taxon>
        <taxon>Bacillati</taxon>
        <taxon>Actinomycetota</taxon>
        <taxon>Actinomycetes</taxon>
        <taxon>Mycobacteriales</taxon>
        <taxon>Nocardiaceae</taxon>
        <taxon>Rhodococcoides</taxon>
    </lineage>
</organism>
<dbReference type="Proteomes" id="UP000703038">
    <property type="component" value="Unassembled WGS sequence"/>
</dbReference>
<protein>
    <submittedName>
        <fullName evidence="5">LacI family transcriptional regulator</fullName>
    </submittedName>
</protein>
<dbReference type="PROSITE" id="PS50932">
    <property type="entry name" value="HTH_LACI_2"/>
    <property type="match status" value="1"/>
</dbReference>
<evidence type="ECO:0000259" key="4">
    <source>
        <dbReference type="PROSITE" id="PS50932"/>
    </source>
</evidence>
<dbReference type="CDD" id="cd06267">
    <property type="entry name" value="PBP1_LacI_sugar_binding-like"/>
    <property type="match status" value="1"/>
</dbReference>
<accession>A0ABS2KPV4</accession>
<dbReference type="InterPro" id="IPR028082">
    <property type="entry name" value="Peripla_BP_I"/>
</dbReference>
<dbReference type="Gene3D" id="1.10.260.40">
    <property type="entry name" value="lambda repressor-like DNA-binding domains"/>
    <property type="match status" value="1"/>
</dbReference>
<keyword evidence="1" id="KW-0805">Transcription regulation</keyword>
<evidence type="ECO:0000256" key="3">
    <source>
        <dbReference type="ARBA" id="ARBA00023163"/>
    </source>
</evidence>
<dbReference type="InterPro" id="IPR046335">
    <property type="entry name" value="LacI/GalR-like_sensor"/>
</dbReference>
<dbReference type="PANTHER" id="PTHR30146">
    <property type="entry name" value="LACI-RELATED TRANSCRIPTIONAL REPRESSOR"/>
    <property type="match status" value="1"/>
</dbReference>
<keyword evidence="2" id="KW-0238">DNA-binding</keyword>
<dbReference type="InterPro" id="IPR010982">
    <property type="entry name" value="Lambda_DNA-bd_dom_sf"/>
</dbReference>
<keyword evidence="6" id="KW-1185">Reference proteome</keyword>